<dbReference type="Proteomes" id="UP000655366">
    <property type="component" value="Unassembled WGS sequence"/>
</dbReference>
<dbReference type="AlphaFoldDB" id="A0A931CKV9"/>
<keyword evidence="3" id="KW-1185">Reference proteome</keyword>
<comment type="caution">
    <text evidence="2">The sequence shown here is derived from an EMBL/GenBank/DDBJ whole genome shotgun (WGS) entry which is preliminary data.</text>
</comment>
<evidence type="ECO:0000313" key="2">
    <source>
        <dbReference type="EMBL" id="MBG0738827.1"/>
    </source>
</evidence>
<accession>A0A931CKV9</accession>
<feature type="region of interest" description="Disordered" evidence="1">
    <location>
        <begin position="1"/>
        <end position="44"/>
    </location>
</feature>
<gene>
    <name evidence="2" type="ORF">IV500_05255</name>
</gene>
<evidence type="ECO:0000256" key="1">
    <source>
        <dbReference type="SAM" id="MobiDB-lite"/>
    </source>
</evidence>
<reference evidence="2 3" key="1">
    <citation type="submission" date="2020-11" db="EMBL/GenBank/DDBJ databases">
        <title>Arthrobacter antarcticus sp. nov., isolated from Antarctic Soil.</title>
        <authorList>
            <person name="Li J."/>
        </authorList>
    </citation>
    <scope>NUCLEOTIDE SEQUENCE [LARGE SCALE GENOMIC DNA]</scope>
    <source>
        <strain evidence="2 3">Z1-20</strain>
    </source>
</reference>
<proteinExistence type="predicted"/>
<sequence length="169" mass="18680">MSTDTTNRQPKGIPTGGQFVPTSHTEPDLHLDPVKSSPEGTCSECDETVEDFQSEPGLCEGCNSEHTCRECGNRNDLGGYGYDGLCINCADKEFDDEEDEDSDVVCVFDHEGASIQVDHCGEDNYALYDEETNEHLADFEFVGDPEDHSELEEEAIQALRVVRTAHRSV</sequence>
<organism evidence="2 3">
    <name type="scientific">Arthrobacter terrae</name>
    <dbReference type="NCBI Taxonomy" id="2935737"/>
    <lineage>
        <taxon>Bacteria</taxon>
        <taxon>Bacillati</taxon>
        <taxon>Actinomycetota</taxon>
        <taxon>Actinomycetes</taxon>
        <taxon>Micrococcales</taxon>
        <taxon>Micrococcaceae</taxon>
        <taxon>Arthrobacter</taxon>
    </lineage>
</organism>
<dbReference type="EMBL" id="JADNYM010000005">
    <property type="protein sequence ID" value="MBG0738827.1"/>
    <property type="molecule type" value="Genomic_DNA"/>
</dbReference>
<name>A0A931CKV9_9MICC</name>
<evidence type="ECO:0000313" key="3">
    <source>
        <dbReference type="Proteomes" id="UP000655366"/>
    </source>
</evidence>
<dbReference type="RefSeq" id="WP_196395760.1">
    <property type="nucleotide sequence ID" value="NZ_JADNYM010000005.1"/>
</dbReference>
<protein>
    <submittedName>
        <fullName evidence="2">Uncharacterized protein</fullName>
    </submittedName>
</protein>